<dbReference type="GeneID" id="114799160"/>
<dbReference type="PANTHER" id="PTHR11863">
    <property type="entry name" value="STEROL DESATURASE"/>
    <property type="match status" value="1"/>
</dbReference>
<protein>
    <recommendedName>
        <fullName evidence="6">Fatty acid hydroxylase domain-containing protein</fullName>
    </recommendedName>
</protein>
<evidence type="ECO:0000256" key="4">
    <source>
        <dbReference type="ARBA" id="ARBA00023136"/>
    </source>
</evidence>
<keyword evidence="8" id="KW-1185">Reference proteome</keyword>
<feature type="domain" description="Fatty acid hydroxylase" evidence="6">
    <location>
        <begin position="125"/>
        <end position="257"/>
    </location>
</feature>
<accession>A0AAY4B7A4</accession>
<evidence type="ECO:0000256" key="3">
    <source>
        <dbReference type="ARBA" id="ARBA00022989"/>
    </source>
</evidence>
<reference evidence="7" key="3">
    <citation type="submission" date="2025-09" db="UniProtKB">
        <authorList>
            <consortium name="Ensembl"/>
        </authorList>
    </citation>
    <scope>IDENTIFICATION</scope>
</reference>
<dbReference type="AlphaFoldDB" id="A0AAY4B7A4"/>
<reference evidence="7" key="2">
    <citation type="submission" date="2025-08" db="UniProtKB">
        <authorList>
            <consortium name="Ensembl"/>
        </authorList>
    </citation>
    <scope>IDENTIFICATION</scope>
</reference>
<gene>
    <name evidence="7" type="primary">ch25hl3</name>
</gene>
<name>A0AAY4B7A4_9TELE</name>
<dbReference type="Proteomes" id="UP000694580">
    <property type="component" value="Chromosome 11"/>
</dbReference>
<dbReference type="Ensembl" id="ENSDCDT00010016637.1">
    <property type="protein sequence ID" value="ENSDCDP00010015711.1"/>
    <property type="gene ID" value="ENSDCDG00010007214.1"/>
</dbReference>
<dbReference type="GO" id="GO:0005506">
    <property type="term" value="F:iron ion binding"/>
    <property type="evidence" value="ECO:0007669"/>
    <property type="project" value="InterPro"/>
</dbReference>
<sequence>MNQTSVSPGDAEGLWLQPAYDALRARQQLLRSPLVSASFGLVLHLFFCVPFLALDLLRRLHPGIGGYRIRDKPGGSLWRWVGSLGRILVNYLVGVVPATALLLSLRSFDMPELAPSCLLLLRQIILALLLFDSLFFLIHITMHKINWLYQHVHRTHHLNYDMFALIAQDASIPELLSLQFLAIISTVIVGCHPMSELLFHLLNSWLAVEDHCGYDLPFSFHRVIPIFGGARFHQAHHEKLKGNYAPYFKHWDWLFGTML</sequence>
<dbReference type="RefSeq" id="XP_028851282.1">
    <property type="nucleotide sequence ID" value="XM_028995449.1"/>
</dbReference>
<keyword evidence="3 5" id="KW-1133">Transmembrane helix</keyword>
<dbReference type="GO" id="GO:0016020">
    <property type="term" value="C:membrane"/>
    <property type="evidence" value="ECO:0007669"/>
    <property type="project" value="UniProtKB-SubCell"/>
</dbReference>
<keyword evidence="2 5" id="KW-0812">Transmembrane</keyword>
<dbReference type="GO" id="GO:0008610">
    <property type="term" value="P:lipid biosynthetic process"/>
    <property type="evidence" value="ECO:0007669"/>
    <property type="project" value="InterPro"/>
</dbReference>
<evidence type="ECO:0000256" key="1">
    <source>
        <dbReference type="ARBA" id="ARBA00004370"/>
    </source>
</evidence>
<proteinExistence type="predicted"/>
<evidence type="ECO:0000256" key="5">
    <source>
        <dbReference type="SAM" id="Phobius"/>
    </source>
</evidence>
<evidence type="ECO:0000313" key="7">
    <source>
        <dbReference type="Ensembl" id="ENSDCDP00010015711.1"/>
    </source>
</evidence>
<feature type="transmembrane region" description="Helical" evidence="5">
    <location>
        <begin position="120"/>
        <end position="140"/>
    </location>
</feature>
<dbReference type="InterPro" id="IPR050307">
    <property type="entry name" value="Sterol_Desaturase_Related"/>
</dbReference>
<dbReference type="GeneTree" id="ENSGT00940000167361"/>
<organism evidence="7 8">
    <name type="scientific">Denticeps clupeoides</name>
    <name type="common">denticle herring</name>
    <dbReference type="NCBI Taxonomy" id="299321"/>
    <lineage>
        <taxon>Eukaryota</taxon>
        <taxon>Metazoa</taxon>
        <taxon>Chordata</taxon>
        <taxon>Craniata</taxon>
        <taxon>Vertebrata</taxon>
        <taxon>Euteleostomi</taxon>
        <taxon>Actinopterygii</taxon>
        <taxon>Neopterygii</taxon>
        <taxon>Teleostei</taxon>
        <taxon>Clupei</taxon>
        <taxon>Clupeiformes</taxon>
        <taxon>Denticipitoidei</taxon>
        <taxon>Denticipitidae</taxon>
        <taxon>Denticeps</taxon>
    </lineage>
</organism>
<evidence type="ECO:0000259" key="6">
    <source>
        <dbReference type="Pfam" id="PF04116"/>
    </source>
</evidence>
<evidence type="ECO:0000313" key="8">
    <source>
        <dbReference type="Proteomes" id="UP000694580"/>
    </source>
</evidence>
<dbReference type="GO" id="GO:0016491">
    <property type="term" value="F:oxidoreductase activity"/>
    <property type="evidence" value="ECO:0007669"/>
    <property type="project" value="InterPro"/>
</dbReference>
<comment type="subcellular location">
    <subcellularLocation>
        <location evidence="1">Membrane</location>
    </subcellularLocation>
</comment>
<keyword evidence="4 5" id="KW-0472">Membrane</keyword>
<dbReference type="Pfam" id="PF04116">
    <property type="entry name" value="FA_hydroxylase"/>
    <property type="match status" value="1"/>
</dbReference>
<dbReference type="InterPro" id="IPR006694">
    <property type="entry name" value="Fatty_acid_hydroxylase"/>
</dbReference>
<feature type="transmembrane region" description="Helical" evidence="5">
    <location>
        <begin position="77"/>
        <end position="100"/>
    </location>
</feature>
<reference evidence="7 8" key="1">
    <citation type="submission" date="2020-06" db="EMBL/GenBank/DDBJ databases">
        <authorList>
            <consortium name="Wellcome Sanger Institute Data Sharing"/>
        </authorList>
    </citation>
    <scope>NUCLEOTIDE SEQUENCE [LARGE SCALE GENOMIC DNA]</scope>
</reference>
<evidence type="ECO:0000256" key="2">
    <source>
        <dbReference type="ARBA" id="ARBA00022692"/>
    </source>
</evidence>
<feature type="transmembrane region" description="Helical" evidence="5">
    <location>
        <begin position="34"/>
        <end position="57"/>
    </location>
</feature>